<dbReference type="EMBL" id="KQ947408">
    <property type="protein sequence ID" value="KUJ21197.1"/>
    <property type="molecule type" value="Genomic_DNA"/>
</dbReference>
<dbReference type="AlphaFoldDB" id="A0A194XN59"/>
<organism evidence="2 3">
    <name type="scientific">Mollisia scopiformis</name>
    <name type="common">Conifer needle endophyte fungus</name>
    <name type="synonym">Phialocephala scopiformis</name>
    <dbReference type="NCBI Taxonomy" id="149040"/>
    <lineage>
        <taxon>Eukaryota</taxon>
        <taxon>Fungi</taxon>
        <taxon>Dikarya</taxon>
        <taxon>Ascomycota</taxon>
        <taxon>Pezizomycotina</taxon>
        <taxon>Leotiomycetes</taxon>
        <taxon>Helotiales</taxon>
        <taxon>Mollisiaceae</taxon>
        <taxon>Mollisia</taxon>
    </lineage>
</organism>
<gene>
    <name evidence="2" type="ORF">LY89DRAFT_729988</name>
</gene>
<feature type="compositionally biased region" description="Basic and acidic residues" evidence="1">
    <location>
        <begin position="1"/>
        <end position="10"/>
    </location>
</feature>
<evidence type="ECO:0000313" key="3">
    <source>
        <dbReference type="Proteomes" id="UP000070700"/>
    </source>
</evidence>
<dbReference type="KEGG" id="psco:LY89DRAFT_729988"/>
<keyword evidence="3" id="KW-1185">Reference proteome</keyword>
<evidence type="ECO:0000313" key="2">
    <source>
        <dbReference type="EMBL" id="KUJ21197.1"/>
    </source>
</evidence>
<accession>A0A194XN59</accession>
<reference evidence="2 3" key="1">
    <citation type="submission" date="2015-10" db="EMBL/GenBank/DDBJ databases">
        <title>Full genome of DAOMC 229536 Phialocephala scopiformis, a fungal endophyte of spruce producing the potent anti-insectan compound rugulosin.</title>
        <authorList>
            <consortium name="DOE Joint Genome Institute"/>
            <person name="Walker A.K."/>
            <person name="Frasz S.L."/>
            <person name="Seifert K.A."/>
            <person name="Miller J.D."/>
            <person name="Mondo S.J."/>
            <person name="Labutti K."/>
            <person name="Lipzen A."/>
            <person name="Dockter R."/>
            <person name="Kennedy M."/>
            <person name="Grigoriev I.V."/>
            <person name="Spatafora J.W."/>
        </authorList>
    </citation>
    <scope>NUCLEOTIDE SEQUENCE [LARGE SCALE GENOMIC DNA]</scope>
    <source>
        <strain evidence="2 3">CBS 120377</strain>
    </source>
</reference>
<dbReference type="InParanoid" id="A0A194XN59"/>
<dbReference type="GeneID" id="28829150"/>
<name>A0A194XN59_MOLSC</name>
<protein>
    <submittedName>
        <fullName evidence="2">Uncharacterized protein</fullName>
    </submittedName>
</protein>
<dbReference type="Proteomes" id="UP000070700">
    <property type="component" value="Unassembled WGS sequence"/>
</dbReference>
<feature type="region of interest" description="Disordered" evidence="1">
    <location>
        <begin position="1"/>
        <end position="33"/>
    </location>
</feature>
<proteinExistence type="predicted"/>
<evidence type="ECO:0000256" key="1">
    <source>
        <dbReference type="SAM" id="MobiDB-lite"/>
    </source>
</evidence>
<sequence>MPADPQEIRRSSKRQKPLPKVSNEMPTEKSSDIPPDFTKRCHYILQIYTCGHKTWLNKPRIQHMHPFCMFAYMATEGDKTKSDVKYRFHKLRCTNMSTQPKELHMAEVCAKCRPIELGVAGVTKQLREYESLVDGKGQTSIGEGKVEQSKENNDGLAKQSKEDAGVAQTDENIGKDAEGNAESKPSTENDGELWKTVKEWPSKQVDDNATDSETPLARSVFGSFIGMFMPAAKPQESKSDDNDEPLEIWIEVEEEPEQPDLWEDDGEWVNIYGQ</sequence>
<feature type="region of interest" description="Disordered" evidence="1">
    <location>
        <begin position="133"/>
        <end position="192"/>
    </location>
</feature>
<dbReference type="OrthoDB" id="3560888at2759"/>
<dbReference type="RefSeq" id="XP_018075552.1">
    <property type="nucleotide sequence ID" value="XM_018219424.1"/>
</dbReference>
<feature type="compositionally biased region" description="Basic and acidic residues" evidence="1">
    <location>
        <begin position="144"/>
        <end position="164"/>
    </location>
</feature>